<dbReference type="EMBL" id="BBJM01000013">
    <property type="protein sequence ID" value="GAK47846.1"/>
    <property type="molecule type" value="Genomic_DNA"/>
</dbReference>
<dbReference type="Gene3D" id="3.40.50.300">
    <property type="entry name" value="P-loop containing nucleotide triphosphate hydrolases"/>
    <property type="match status" value="1"/>
</dbReference>
<evidence type="ECO:0000256" key="1">
    <source>
        <dbReference type="ARBA" id="ARBA00005417"/>
    </source>
</evidence>
<dbReference type="STRING" id="1291743.LOSG293_130350"/>
<dbReference type="InterPro" id="IPR050763">
    <property type="entry name" value="ABC_transporter_ATP-binding"/>
</dbReference>
<reference evidence="6" key="1">
    <citation type="journal article" date="2014" name="Genome Announc.">
        <title>Draft Genome Sequence of Lactobacillus oryzae Strain SG293T.</title>
        <authorList>
            <person name="Tanizawa Y."/>
            <person name="Fujisawa T."/>
            <person name="Mochizuki T."/>
            <person name="Kaminuma E."/>
            <person name="Nakamura Y."/>
            <person name="Tohno M."/>
        </authorList>
    </citation>
    <scope>NUCLEOTIDE SEQUENCE [LARGE SCALE GENOMIC DNA]</scope>
    <source>
        <strain evidence="6">SG293</strain>
    </source>
</reference>
<dbReference type="PROSITE" id="PS50893">
    <property type="entry name" value="ABC_TRANSPORTER_2"/>
    <property type="match status" value="1"/>
</dbReference>
<keyword evidence="2" id="KW-0813">Transport</keyword>
<dbReference type="PROSITE" id="PS00211">
    <property type="entry name" value="ABC_TRANSPORTER_1"/>
    <property type="match status" value="1"/>
</dbReference>
<gene>
    <name evidence="6" type="ORF">LOSG293_130350</name>
</gene>
<evidence type="ECO:0000256" key="2">
    <source>
        <dbReference type="ARBA" id="ARBA00022448"/>
    </source>
</evidence>
<dbReference type="GO" id="GO:0005524">
    <property type="term" value="F:ATP binding"/>
    <property type="evidence" value="ECO:0007669"/>
    <property type="project" value="UniProtKB-KW"/>
</dbReference>
<dbReference type="Pfam" id="PF13732">
    <property type="entry name" value="DrrA1-3_C"/>
    <property type="match status" value="1"/>
</dbReference>
<dbReference type="PANTHER" id="PTHR42711:SF5">
    <property type="entry name" value="ABC TRANSPORTER ATP-BINDING PROTEIN NATA"/>
    <property type="match status" value="1"/>
</dbReference>
<evidence type="ECO:0000256" key="3">
    <source>
        <dbReference type="ARBA" id="ARBA00022741"/>
    </source>
</evidence>
<accession>A0A081BIH8</accession>
<dbReference type="OrthoDB" id="9804819at2"/>
<proteinExistence type="inferred from homology"/>
<dbReference type="InterPro" id="IPR027417">
    <property type="entry name" value="P-loop_NTPase"/>
</dbReference>
<sequence>MRYVGLTTIGGNHITTIINVQNIQKSFKKQTVLKDVSLSVTEGTVYALLGANGSGKTTLLKIITGLLKQDAGITSIKNWDANKNARAMQQLFSYSAQASTVDDILTGFENLVLIAKLRHIQNPKQVANDLLTEFKLTDAANKRAAAYSGGMRRRLDLAMSLVGNPEIVFLDEPTTGLDPASRNDLWDSIRKLKKAGKTIFLTTQYLKEADLLADEIGFLRDGEIVETGTPAQMKRLAGPDKLQLSFKTETEQLQAASHLSGFDLQTVNDVTLTVKLPDTVQTVMTILTILQGAEIKPDSFQVTSPTLDDVFMQLTKGA</sequence>
<evidence type="ECO:0000256" key="4">
    <source>
        <dbReference type="ARBA" id="ARBA00022840"/>
    </source>
</evidence>
<evidence type="ECO:0000313" key="7">
    <source>
        <dbReference type="Proteomes" id="UP000028700"/>
    </source>
</evidence>
<dbReference type="SMART" id="SM00382">
    <property type="entry name" value="AAA"/>
    <property type="match status" value="1"/>
</dbReference>
<comment type="caution">
    <text evidence="6">The sequence shown here is derived from an EMBL/GenBank/DDBJ whole genome shotgun (WGS) entry which is preliminary data.</text>
</comment>
<dbReference type="InterPro" id="IPR003439">
    <property type="entry name" value="ABC_transporter-like_ATP-bd"/>
</dbReference>
<dbReference type="PANTHER" id="PTHR42711">
    <property type="entry name" value="ABC TRANSPORTER ATP-BINDING PROTEIN"/>
    <property type="match status" value="1"/>
</dbReference>
<keyword evidence="4 6" id="KW-0067">ATP-binding</keyword>
<protein>
    <submittedName>
        <fullName evidence="6">ABC transporter ATP-binding protein</fullName>
    </submittedName>
</protein>
<keyword evidence="3" id="KW-0547">Nucleotide-binding</keyword>
<dbReference type="Pfam" id="PF00005">
    <property type="entry name" value="ABC_tran"/>
    <property type="match status" value="1"/>
</dbReference>
<dbReference type="AlphaFoldDB" id="A0A081BIH8"/>
<dbReference type="RefSeq" id="WP_051907222.1">
    <property type="nucleotide sequence ID" value="NZ_BBJM01000013.1"/>
</dbReference>
<dbReference type="Proteomes" id="UP000028700">
    <property type="component" value="Unassembled WGS sequence"/>
</dbReference>
<dbReference type="InterPro" id="IPR017871">
    <property type="entry name" value="ABC_transporter-like_CS"/>
</dbReference>
<organism evidence="6 7">
    <name type="scientific">Secundilactobacillus oryzae JCM 18671</name>
    <dbReference type="NCBI Taxonomy" id="1291743"/>
    <lineage>
        <taxon>Bacteria</taxon>
        <taxon>Bacillati</taxon>
        <taxon>Bacillota</taxon>
        <taxon>Bacilli</taxon>
        <taxon>Lactobacillales</taxon>
        <taxon>Lactobacillaceae</taxon>
        <taxon>Secundilactobacillus</taxon>
    </lineage>
</organism>
<comment type="similarity">
    <text evidence="1">Belongs to the ABC transporter superfamily.</text>
</comment>
<dbReference type="InterPro" id="IPR025302">
    <property type="entry name" value="DrrA1/2-like_C"/>
</dbReference>
<keyword evidence="7" id="KW-1185">Reference proteome</keyword>
<dbReference type="GO" id="GO:0016887">
    <property type="term" value="F:ATP hydrolysis activity"/>
    <property type="evidence" value="ECO:0007669"/>
    <property type="project" value="InterPro"/>
</dbReference>
<name>A0A081BIH8_9LACO</name>
<dbReference type="InterPro" id="IPR003593">
    <property type="entry name" value="AAA+_ATPase"/>
</dbReference>
<evidence type="ECO:0000313" key="6">
    <source>
        <dbReference type="EMBL" id="GAK47846.1"/>
    </source>
</evidence>
<evidence type="ECO:0000259" key="5">
    <source>
        <dbReference type="PROSITE" id="PS50893"/>
    </source>
</evidence>
<dbReference type="SUPFAM" id="SSF52540">
    <property type="entry name" value="P-loop containing nucleoside triphosphate hydrolases"/>
    <property type="match status" value="1"/>
</dbReference>
<feature type="domain" description="ABC transporter" evidence="5">
    <location>
        <begin position="18"/>
        <end position="246"/>
    </location>
</feature>
<dbReference type="eggNOG" id="COG1131">
    <property type="taxonomic scope" value="Bacteria"/>
</dbReference>